<name>T1BVL4_9ZZZZ</name>
<feature type="non-terminal residue" evidence="1">
    <location>
        <position position="263"/>
    </location>
</feature>
<protein>
    <recommendedName>
        <fullName evidence="2">Tetratricopeptide repeat protein</fullName>
    </recommendedName>
</protein>
<dbReference type="InterPro" id="IPR011990">
    <property type="entry name" value="TPR-like_helical_dom_sf"/>
</dbReference>
<evidence type="ECO:0008006" key="2">
    <source>
        <dbReference type="Google" id="ProtNLM"/>
    </source>
</evidence>
<reference evidence="1" key="2">
    <citation type="journal article" date="2014" name="ISME J.">
        <title>Microbial stratification in low pH oxic and suboxic macroscopic growths along an acid mine drainage.</title>
        <authorList>
            <person name="Mendez-Garcia C."/>
            <person name="Mesa V."/>
            <person name="Sprenger R.R."/>
            <person name="Richter M."/>
            <person name="Diez M.S."/>
            <person name="Solano J."/>
            <person name="Bargiela R."/>
            <person name="Golyshina O.V."/>
            <person name="Manteca A."/>
            <person name="Ramos J.L."/>
            <person name="Gallego J.R."/>
            <person name="Llorente I."/>
            <person name="Martins Dos Santos V.A."/>
            <person name="Jensen O.N."/>
            <person name="Pelaez A.I."/>
            <person name="Sanchez J."/>
            <person name="Ferrer M."/>
        </authorList>
    </citation>
    <scope>NUCLEOTIDE SEQUENCE</scope>
</reference>
<gene>
    <name evidence="1" type="ORF">B1A_03160</name>
</gene>
<dbReference type="Gene3D" id="1.25.40.10">
    <property type="entry name" value="Tetratricopeptide repeat domain"/>
    <property type="match status" value="1"/>
</dbReference>
<comment type="caution">
    <text evidence="1">The sequence shown here is derived from an EMBL/GenBank/DDBJ whole genome shotgun (WGS) entry which is preliminary data.</text>
</comment>
<evidence type="ECO:0000313" key="1">
    <source>
        <dbReference type="EMBL" id="EQD77001.1"/>
    </source>
</evidence>
<accession>T1BVL4</accession>
<proteinExistence type="predicted"/>
<sequence length="263" mass="28771">MSHPHKKAGALPAFLLLALLGSLTGALFNANNLFASEVSESIPVDHDWNVINASIAQKKFSLAEKQIGNYIKFHPKNHRAYILGARIARKIHQPERGIAILDKGIDQYPDDKTFLRLKAELLMEQGNMSSSRKILGRLSKDPTLSHEEKEKVSEDRKTLEVLVLSAPPLETFDQNINFQEPIPPPFQSPSTYELENSEDHIHIQNIDIGYAGGSSIGTGITAETPLLKDTVHFQAGTNLYVGSASGQTGGIESYLFAGVDGQG</sequence>
<organism evidence="1">
    <name type="scientific">mine drainage metagenome</name>
    <dbReference type="NCBI Taxonomy" id="410659"/>
    <lineage>
        <taxon>unclassified sequences</taxon>
        <taxon>metagenomes</taxon>
        <taxon>ecological metagenomes</taxon>
    </lineage>
</organism>
<dbReference type="SUPFAM" id="SSF48452">
    <property type="entry name" value="TPR-like"/>
    <property type="match status" value="1"/>
</dbReference>
<dbReference type="EMBL" id="AUZX01002329">
    <property type="protein sequence ID" value="EQD77001.1"/>
    <property type="molecule type" value="Genomic_DNA"/>
</dbReference>
<reference evidence="1" key="1">
    <citation type="submission" date="2013-08" db="EMBL/GenBank/DDBJ databases">
        <authorList>
            <person name="Mendez C."/>
            <person name="Richter M."/>
            <person name="Ferrer M."/>
            <person name="Sanchez J."/>
        </authorList>
    </citation>
    <scope>NUCLEOTIDE SEQUENCE</scope>
</reference>
<dbReference type="AlphaFoldDB" id="T1BVL4"/>